<keyword evidence="1" id="KW-1133">Transmembrane helix</keyword>
<keyword evidence="1" id="KW-0812">Transmembrane</keyword>
<protein>
    <submittedName>
        <fullName evidence="2">Uncharacterized protein</fullName>
    </submittedName>
</protein>
<keyword evidence="3" id="KW-1185">Reference proteome</keyword>
<feature type="transmembrane region" description="Helical" evidence="1">
    <location>
        <begin position="39"/>
        <end position="62"/>
    </location>
</feature>
<dbReference type="Proteomes" id="UP000612808">
    <property type="component" value="Unassembled WGS sequence"/>
</dbReference>
<accession>A0A8J3IWE8</accession>
<name>A0A8J3IWE8_9ACTN</name>
<dbReference type="EMBL" id="BOMB01000003">
    <property type="protein sequence ID" value="GID09840.1"/>
    <property type="molecule type" value="Genomic_DNA"/>
</dbReference>
<evidence type="ECO:0000256" key="1">
    <source>
        <dbReference type="SAM" id="Phobius"/>
    </source>
</evidence>
<keyword evidence="1" id="KW-0472">Membrane</keyword>
<dbReference type="RefSeq" id="WP_203654844.1">
    <property type="nucleotide sequence ID" value="NZ_BAAAZM010000002.1"/>
</dbReference>
<gene>
    <name evidence="2" type="ORF">Aru02nite_07290</name>
</gene>
<comment type="caution">
    <text evidence="2">The sequence shown here is derived from an EMBL/GenBank/DDBJ whole genome shotgun (WGS) entry which is preliminary data.</text>
</comment>
<reference evidence="2" key="1">
    <citation type="submission" date="2021-01" db="EMBL/GenBank/DDBJ databases">
        <title>Whole genome shotgun sequence of Actinocatenispora rupis NBRC 107355.</title>
        <authorList>
            <person name="Komaki H."/>
            <person name="Tamura T."/>
        </authorList>
    </citation>
    <scope>NUCLEOTIDE SEQUENCE</scope>
    <source>
        <strain evidence="2">NBRC 107355</strain>
    </source>
</reference>
<dbReference type="Pfam" id="PF19382">
    <property type="entry name" value="DUF5957"/>
    <property type="match status" value="1"/>
</dbReference>
<sequence>MRTLGMAVLGLFVGLAVGFVVFDEIVARVVVAQGPVSTPWALVIGFGQQALAVVGAVVAVVVDRRVRAHRRRSGS</sequence>
<dbReference type="AlphaFoldDB" id="A0A8J3IWE8"/>
<proteinExistence type="predicted"/>
<dbReference type="InterPro" id="IPR046001">
    <property type="entry name" value="DUF5957"/>
</dbReference>
<evidence type="ECO:0000313" key="3">
    <source>
        <dbReference type="Proteomes" id="UP000612808"/>
    </source>
</evidence>
<evidence type="ECO:0000313" key="2">
    <source>
        <dbReference type="EMBL" id="GID09840.1"/>
    </source>
</evidence>
<organism evidence="2 3">
    <name type="scientific">Actinocatenispora rupis</name>
    <dbReference type="NCBI Taxonomy" id="519421"/>
    <lineage>
        <taxon>Bacteria</taxon>
        <taxon>Bacillati</taxon>
        <taxon>Actinomycetota</taxon>
        <taxon>Actinomycetes</taxon>
        <taxon>Micromonosporales</taxon>
        <taxon>Micromonosporaceae</taxon>
        <taxon>Actinocatenispora</taxon>
    </lineage>
</organism>